<dbReference type="Gene3D" id="3.30.200.20">
    <property type="entry name" value="Phosphorylase Kinase, domain 1"/>
    <property type="match status" value="1"/>
</dbReference>
<name>A0A6M1PEK4_9BACL</name>
<evidence type="ECO:0000256" key="7">
    <source>
        <dbReference type="ARBA" id="ARBA00047899"/>
    </source>
</evidence>
<dbReference type="InterPro" id="IPR017441">
    <property type="entry name" value="Protein_kinase_ATP_BS"/>
</dbReference>
<dbReference type="GO" id="GO:0005524">
    <property type="term" value="F:ATP binding"/>
    <property type="evidence" value="ECO:0007669"/>
    <property type="project" value="UniProtKB-UniRule"/>
</dbReference>
<dbReference type="InterPro" id="IPR008271">
    <property type="entry name" value="Ser/Thr_kinase_AS"/>
</dbReference>
<organism evidence="11 12">
    <name type="scientific">Paenibacillus apii</name>
    <dbReference type="NCBI Taxonomy" id="1850370"/>
    <lineage>
        <taxon>Bacteria</taxon>
        <taxon>Bacillati</taxon>
        <taxon>Bacillota</taxon>
        <taxon>Bacilli</taxon>
        <taxon>Bacillales</taxon>
        <taxon>Paenibacillaceae</taxon>
        <taxon>Paenibacillus</taxon>
    </lineage>
</organism>
<dbReference type="PROSITE" id="PS00107">
    <property type="entry name" value="PROTEIN_KINASE_ATP"/>
    <property type="match status" value="1"/>
</dbReference>
<keyword evidence="4 9" id="KW-0547">Nucleotide-binding</keyword>
<evidence type="ECO:0000256" key="5">
    <source>
        <dbReference type="ARBA" id="ARBA00022777"/>
    </source>
</evidence>
<comment type="catalytic activity">
    <reaction evidence="8">
        <text>L-seryl-[protein] + ATP = O-phospho-L-seryl-[protein] + ADP + H(+)</text>
        <dbReference type="Rhea" id="RHEA:17989"/>
        <dbReference type="Rhea" id="RHEA-COMP:9863"/>
        <dbReference type="Rhea" id="RHEA-COMP:11604"/>
        <dbReference type="ChEBI" id="CHEBI:15378"/>
        <dbReference type="ChEBI" id="CHEBI:29999"/>
        <dbReference type="ChEBI" id="CHEBI:30616"/>
        <dbReference type="ChEBI" id="CHEBI:83421"/>
        <dbReference type="ChEBI" id="CHEBI:456216"/>
        <dbReference type="EC" id="2.7.11.1"/>
    </reaction>
</comment>
<gene>
    <name evidence="11" type="ORF">G5B47_01070</name>
</gene>
<keyword evidence="6 9" id="KW-0067">ATP-binding</keyword>
<keyword evidence="12" id="KW-1185">Reference proteome</keyword>
<evidence type="ECO:0000256" key="3">
    <source>
        <dbReference type="ARBA" id="ARBA00022679"/>
    </source>
</evidence>
<sequence>MRYPSKLIQGQILGDRYLVTGLVGSGGSSHVHLGEDLRLPGKRWAIKECVTEDLYGSVQAEAELLIALNHRRLPRVADFIPPDEDGYSYLVMDFIEGLTLDRYMEARGGVIPGDTLLLFAEQLLEVLQYLHQHRPPIVYRDLKPSNIMLTPDNELMLIDFGIARRHRMDAGEDTVKLGTVGFAAPEQYGSGQSDHRSDLYGLGALLLYLATGGQTSGWSAGMERRLEGRVPEPLIPVLRRLLRPRPEDRYESAAEVLRVLEGVKPDRSAGERKNEPLAERLHPQGKTSIVTMMGTASGLGTTHASLAAARFLSRYGRTAWVDYAPESPVYGRIGALAEAAGRRAPSEGADGPLEVNGFDCWKRPGSGSLADMAGRYRYIVLDMGTGAYEGAAEQFAQGDIPVLIASGADWRMEETLMRLRRCGYLQDSGWKIALPMAGSQASELLRRALGSKEVYTLPCQPEPFATGGEMEPVLKNLFVSILEKGGGRNKGSFLQRKKR</sequence>
<dbReference type="PANTHER" id="PTHR24363">
    <property type="entry name" value="SERINE/THREONINE PROTEIN KINASE"/>
    <property type="match status" value="1"/>
</dbReference>
<dbReference type="SMART" id="SM00220">
    <property type="entry name" value="S_TKc"/>
    <property type="match status" value="1"/>
</dbReference>
<evidence type="ECO:0000256" key="2">
    <source>
        <dbReference type="ARBA" id="ARBA00022527"/>
    </source>
</evidence>
<feature type="binding site" evidence="9">
    <location>
        <position position="47"/>
    </location>
    <ligand>
        <name>ATP</name>
        <dbReference type="ChEBI" id="CHEBI:30616"/>
    </ligand>
</feature>
<dbReference type="EC" id="2.7.11.1" evidence="1"/>
<dbReference type="CDD" id="cd14014">
    <property type="entry name" value="STKc_PknB_like"/>
    <property type="match status" value="1"/>
</dbReference>
<evidence type="ECO:0000256" key="8">
    <source>
        <dbReference type="ARBA" id="ARBA00048679"/>
    </source>
</evidence>
<feature type="domain" description="Protein kinase" evidence="10">
    <location>
        <begin position="17"/>
        <end position="263"/>
    </location>
</feature>
<keyword evidence="3" id="KW-0808">Transferase</keyword>
<comment type="catalytic activity">
    <reaction evidence="7">
        <text>L-threonyl-[protein] + ATP = O-phospho-L-threonyl-[protein] + ADP + H(+)</text>
        <dbReference type="Rhea" id="RHEA:46608"/>
        <dbReference type="Rhea" id="RHEA-COMP:11060"/>
        <dbReference type="Rhea" id="RHEA-COMP:11605"/>
        <dbReference type="ChEBI" id="CHEBI:15378"/>
        <dbReference type="ChEBI" id="CHEBI:30013"/>
        <dbReference type="ChEBI" id="CHEBI:30616"/>
        <dbReference type="ChEBI" id="CHEBI:61977"/>
        <dbReference type="ChEBI" id="CHEBI:456216"/>
        <dbReference type="EC" id="2.7.11.1"/>
    </reaction>
</comment>
<evidence type="ECO:0000256" key="6">
    <source>
        <dbReference type="ARBA" id="ARBA00022840"/>
    </source>
</evidence>
<dbReference type="GO" id="GO:0004674">
    <property type="term" value="F:protein serine/threonine kinase activity"/>
    <property type="evidence" value="ECO:0007669"/>
    <property type="project" value="UniProtKB-KW"/>
</dbReference>
<dbReference type="Proteomes" id="UP000480151">
    <property type="component" value="Unassembled WGS sequence"/>
</dbReference>
<dbReference type="PROSITE" id="PS50011">
    <property type="entry name" value="PROTEIN_KINASE_DOM"/>
    <property type="match status" value="1"/>
</dbReference>
<dbReference type="AlphaFoldDB" id="A0A6M1PEK4"/>
<evidence type="ECO:0000256" key="4">
    <source>
        <dbReference type="ARBA" id="ARBA00022741"/>
    </source>
</evidence>
<dbReference type="InterPro" id="IPR011009">
    <property type="entry name" value="Kinase-like_dom_sf"/>
</dbReference>
<dbReference type="Gene3D" id="1.10.510.10">
    <property type="entry name" value="Transferase(Phosphotransferase) domain 1"/>
    <property type="match status" value="1"/>
</dbReference>
<keyword evidence="5 11" id="KW-0418">Kinase</keyword>
<evidence type="ECO:0000256" key="1">
    <source>
        <dbReference type="ARBA" id="ARBA00012513"/>
    </source>
</evidence>
<dbReference type="RefSeq" id="WP_165093434.1">
    <property type="nucleotide sequence ID" value="NZ_JAAKGU010000001.1"/>
</dbReference>
<evidence type="ECO:0000259" key="10">
    <source>
        <dbReference type="PROSITE" id="PS50011"/>
    </source>
</evidence>
<evidence type="ECO:0000256" key="9">
    <source>
        <dbReference type="PROSITE-ProRule" id="PRU10141"/>
    </source>
</evidence>
<dbReference type="PANTHER" id="PTHR24363:SF0">
    <property type="entry name" value="SERINE_THREONINE KINASE LIKE DOMAIN CONTAINING 1"/>
    <property type="match status" value="1"/>
</dbReference>
<protein>
    <recommendedName>
        <fullName evidence="1">non-specific serine/threonine protein kinase</fullName>
        <ecNumber evidence="1">2.7.11.1</ecNumber>
    </recommendedName>
</protein>
<dbReference type="Pfam" id="PF00069">
    <property type="entry name" value="Pkinase"/>
    <property type="match status" value="1"/>
</dbReference>
<dbReference type="EMBL" id="JAAKGU010000001">
    <property type="protein sequence ID" value="NGM80994.1"/>
    <property type="molecule type" value="Genomic_DNA"/>
</dbReference>
<proteinExistence type="predicted"/>
<evidence type="ECO:0000313" key="12">
    <source>
        <dbReference type="Proteomes" id="UP000480151"/>
    </source>
</evidence>
<dbReference type="PROSITE" id="PS00108">
    <property type="entry name" value="PROTEIN_KINASE_ST"/>
    <property type="match status" value="1"/>
</dbReference>
<dbReference type="InterPro" id="IPR000719">
    <property type="entry name" value="Prot_kinase_dom"/>
</dbReference>
<evidence type="ECO:0000313" key="11">
    <source>
        <dbReference type="EMBL" id="NGM80994.1"/>
    </source>
</evidence>
<dbReference type="SUPFAM" id="SSF56112">
    <property type="entry name" value="Protein kinase-like (PK-like)"/>
    <property type="match status" value="1"/>
</dbReference>
<reference evidence="11 12" key="1">
    <citation type="submission" date="2020-02" db="EMBL/GenBank/DDBJ databases">
        <authorList>
            <person name="Gao J."/>
            <person name="Sun J."/>
        </authorList>
    </citation>
    <scope>NUCLEOTIDE SEQUENCE [LARGE SCALE GENOMIC DNA]</scope>
    <source>
        <strain evidence="11 12">7124</strain>
    </source>
</reference>
<accession>A0A6M1PEK4</accession>
<comment type="caution">
    <text evidence="11">The sequence shown here is derived from an EMBL/GenBank/DDBJ whole genome shotgun (WGS) entry which is preliminary data.</text>
</comment>
<keyword evidence="2 11" id="KW-0723">Serine/threonine-protein kinase</keyword>